<dbReference type="PANTHER" id="PTHR30506">
    <property type="entry name" value="INNER MEMBRANE PROTEIN"/>
    <property type="match status" value="1"/>
</dbReference>
<keyword evidence="3" id="KW-1003">Cell membrane</keyword>
<dbReference type="InterPro" id="IPR005115">
    <property type="entry name" value="Gly_transporter"/>
</dbReference>
<comment type="caution">
    <text evidence="9">The sequence shown here is derived from an EMBL/GenBank/DDBJ whole genome shotgun (WGS) entry which is preliminary data.</text>
</comment>
<protein>
    <recommendedName>
        <fullName evidence="8">Glycine transporter domain-containing protein</fullName>
    </recommendedName>
</protein>
<evidence type="ECO:0000256" key="1">
    <source>
        <dbReference type="ARBA" id="ARBA00004651"/>
    </source>
</evidence>
<evidence type="ECO:0000313" key="10">
    <source>
        <dbReference type="Proteomes" id="UP000620596"/>
    </source>
</evidence>
<name>A0A916SRA5_9BURK</name>
<evidence type="ECO:0000256" key="3">
    <source>
        <dbReference type="ARBA" id="ARBA00022475"/>
    </source>
</evidence>
<keyword evidence="6 7" id="KW-0472">Membrane</keyword>
<evidence type="ECO:0000256" key="7">
    <source>
        <dbReference type="SAM" id="Phobius"/>
    </source>
</evidence>
<keyword evidence="10" id="KW-1185">Reference proteome</keyword>
<evidence type="ECO:0000256" key="5">
    <source>
        <dbReference type="ARBA" id="ARBA00022989"/>
    </source>
</evidence>
<comment type="subcellular location">
    <subcellularLocation>
        <location evidence="1">Cell membrane</location>
        <topology evidence="1">Multi-pass membrane protein</topology>
    </subcellularLocation>
</comment>
<sequence length="103" mass="10780">MFSISGALAAGLLELDLLGVVVLASLTAIGGGTLRDVLMNRHPVFWMVNPTYLMVICAAALGTVMYVQFLPIPAQALLVADALGLAVFALTGANWPRPRGGTR</sequence>
<comment type="similarity">
    <text evidence="2">Belongs to the UPF0126 family.</text>
</comment>
<dbReference type="Proteomes" id="UP000620596">
    <property type="component" value="Unassembled WGS sequence"/>
</dbReference>
<feature type="transmembrane region" description="Helical" evidence="7">
    <location>
        <begin position="6"/>
        <end position="32"/>
    </location>
</feature>
<dbReference type="Pfam" id="PF03458">
    <property type="entry name" value="Gly_transporter"/>
    <property type="match status" value="1"/>
</dbReference>
<dbReference type="RefSeq" id="WP_229676452.1">
    <property type="nucleotide sequence ID" value="NZ_BMIG01000021.1"/>
</dbReference>
<dbReference type="AlphaFoldDB" id="A0A916SRA5"/>
<evidence type="ECO:0000256" key="6">
    <source>
        <dbReference type="ARBA" id="ARBA00023136"/>
    </source>
</evidence>
<keyword evidence="5 7" id="KW-1133">Transmembrane helix</keyword>
<dbReference type="PANTHER" id="PTHR30506:SF3">
    <property type="entry name" value="UPF0126 INNER MEMBRANE PROTEIN YADS-RELATED"/>
    <property type="match status" value="1"/>
</dbReference>
<gene>
    <name evidence="9" type="ORF">GCM10011496_38250</name>
</gene>
<feature type="domain" description="Glycine transporter" evidence="8">
    <location>
        <begin position="1"/>
        <end position="65"/>
    </location>
</feature>
<dbReference type="EMBL" id="BMIG01000021">
    <property type="protein sequence ID" value="GGB13647.1"/>
    <property type="molecule type" value="Genomic_DNA"/>
</dbReference>
<accession>A0A916SRA5</accession>
<feature type="transmembrane region" description="Helical" evidence="7">
    <location>
        <begin position="44"/>
        <end position="66"/>
    </location>
</feature>
<reference evidence="9" key="2">
    <citation type="submission" date="2020-09" db="EMBL/GenBank/DDBJ databases">
        <authorList>
            <person name="Sun Q."/>
            <person name="Zhou Y."/>
        </authorList>
    </citation>
    <scope>NUCLEOTIDE SEQUENCE</scope>
    <source>
        <strain evidence="9">CGMCC 1.15322</strain>
    </source>
</reference>
<keyword evidence="4 7" id="KW-0812">Transmembrane</keyword>
<feature type="transmembrane region" description="Helical" evidence="7">
    <location>
        <begin position="72"/>
        <end position="93"/>
    </location>
</feature>
<evidence type="ECO:0000256" key="4">
    <source>
        <dbReference type="ARBA" id="ARBA00022692"/>
    </source>
</evidence>
<proteinExistence type="inferred from homology"/>
<evidence type="ECO:0000256" key="2">
    <source>
        <dbReference type="ARBA" id="ARBA00008193"/>
    </source>
</evidence>
<dbReference type="GO" id="GO:0005886">
    <property type="term" value="C:plasma membrane"/>
    <property type="evidence" value="ECO:0007669"/>
    <property type="project" value="UniProtKB-SubCell"/>
</dbReference>
<evidence type="ECO:0000259" key="8">
    <source>
        <dbReference type="Pfam" id="PF03458"/>
    </source>
</evidence>
<evidence type="ECO:0000313" key="9">
    <source>
        <dbReference type="EMBL" id="GGB13647.1"/>
    </source>
</evidence>
<reference evidence="9" key="1">
    <citation type="journal article" date="2014" name="Int. J. Syst. Evol. Microbiol.">
        <title>Complete genome sequence of Corynebacterium casei LMG S-19264T (=DSM 44701T), isolated from a smear-ripened cheese.</title>
        <authorList>
            <consortium name="US DOE Joint Genome Institute (JGI-PGF)"/>
            <person name="Walter F."/>
            <person name="Albersmeier A."/>
            <person name="Kalinowski J."/>
            <person name="Ruckert C."/>
        </authorList>
    </citation>
    <scope>NUCLEOTIDE SEQUENCE</scope>
    <source>
        <strain evidence="9">CGMCC 1.15322</strain>
    </source>
</reference>
<organism evidence="9 10">
    <name type="scientific">Polaromonas eurypsychrophila</name>
    <dbReference type="NCBI Taxonomy" id="1614635"/>
    <lineage>
        <taxon>Bacteria</taxon>
        <taxon>Pseudomonadati</taxon>
        <taxon>Pseudomonadota</taxon>
        <taxon>Betaproteobacteria</taxon>
        <taxon>Burkholderiales</taxon>
        <taxon>Comamonadaceae</taxon>
        <taxon>Polaromonas</taxon>
    </lineage>
</organism>